<feature type="coiled-coil region" evidence="1">
    <location>
        <begin position="15"/>
        <end position="45"/>
    </location>
</feature>
<dbReference type="STRING" id="1611254.A0A2G5TDE8"/>
<gene>
    <name evidence="2" type="primary">Cni-kbp-1</name>
    <name evidence="2" type="synonym">Cnig_chr_V.g18338</name>
    <name evidence="2" type="ORF">B9Z55_018338</name>
</gene>
<evidence type="ECO:0000313" key="2">
    <source>
        <dbReference type="EMBL" id="PIC25385.1"/>
    </source>
</evidence>
<dbReference type="Proteomes" id="UP000230233">
    <property type="component" value="Chromosome V"/>
</dbReference>
<comment type="caution">
    <text evidence="2">The sequence shown here is derived from an EMBL/GenBank/DDBJ whole genome shotgun (WGS) entry which is preliminary data.</text>
</comment>
<accession>A0A2G5TDE8</accession>
<protein>
    <submittedName>
        <fullName evidence="2">Uncharacterized protein</fullName>
    </submittedName>
</protein>
<name>A0A2G5TDE8_9PELO</name>
<reference evidence="3" key="1">
    <citation type="submission" date="2017-10" db="EMBL/GenBank/DDBJ databases">
        <title>Rapid genome shrinkage in a self-fertile nematode reveals novel sperm competition proteins.</title>
        <authorList>
            <person name="Yin D."/>
            <person name="Schwarz E.M."/>
            <person name="Thomas C.G."/>
            <person name="Felde R.L."/>
            <person name="Korf I.F."/>
            <person name="Cutter A.D."/>
            <person name="Schartner C.M."/>
            <person name="Ralston E.J."/>
            <person name="Meyer B.J."/>
            <person name="Haag E.S."/>
        </authorList>
    </citation>
    <scope>NUCLEOTIDE SEQUENCE [LARGE SCALE GENOMIC DNA]</scope>
    <source>
        <strain evidence="3">JU1422</strain>
    </source>
</reference>
<evidence type="ECO:0000313" key="3">
    <source>
        <dbReference type="Proteomes" id="UP000230233"/>
    </source>
</evidence>
<sequence length="137" mass="15948">MDSDSFSSLSEVEKIEILKKLTENLNQKKLALEKDQKKLSELRKTIPDECEELLEKERKILLKHYLTAKLSPPLPELNIDEVQRMCEIITARGDAQVANREKNKHIVQQTEEKNHQNERLQKQVDDLGARLLLNMGF</sequence>
<keyword evidence="1" id="KW-0175">Coiled coil</keyword>
<dbReference type="AlphaFoldDB" id="A0A2G5TDE8"/>
<evidence type="ECO:0000256" key="1">
    <source>
        <dbReference type="SAM" id="Coils"/>
    </source>
</evidence>
<organism evidence="2 3">
    <name type="scientific">Caenorhabditis nigoni</name>
    <dbReference type="NCBI Taxonomy" id="1611254"/>
    <lineage>
        <taxon>Eukaryota</taxon>
        <taxon>Metazoa</taxon>
        <taxon>Ecdysozoa</taxon>
        <taxon>Nematoda</taxon>
        <taxon>Chromadorea</taxon>
        <taxon>Rhabditida</taxon>
        <taxon>Rhabditina</taxon>
        <taxon>Rhabditomorpha</taxon>
        <taxon>Rhabditoidea</taxon>
        <taxon>Rhabditidae</taxon>
        <taxon>Peloderinae</taxon>
        <taxon>Caenorhabditis</taxon>
    </lineage>
</organism>
<proteinExistence type="predicted"/>
<dbReference type="EMBL" id="PDUG01000005">
    <property type="protein sequence ID" value="PIC25385.1"/>
    <property type="molecule type" value="Genomic_DNA"/>
</dbReference>
<dbReference type="OrthoDB" id="5892056at2759"/>
<keyword evidence="3" id="KW-1185">Reference proteome</keyword>